<dbReference type="Pfam" id="PF13205">
    <property type="entry name" value="Big_5"/>
    <property type="match status" value="1"/>
</dbReference>
<gene>
    <name evidence="4" type="ORF">I5M27_01010</name>
</gene>
<feature type="signal peptide" evidence="2">
    <location>
        <begin position="1"/>
        <end position="18"/>
    </location>
</feature>
<dbReference type="RefSeq" id="WP_200504171.1">
    <property type="nucleotide sequence ID" value="NZ_JAEHFX010000001.1"/>
</dbReference>
<evidence type="ECO:0000313" key="4">
    <source>
        <dbReference type="EMBL" id="MBK0401541.1"/>
    </source>
</evidence>
<feature type="domain" description="LTD" evidence="3">
    <location>
        <begin position="305"/>
        <end position="429"/>
    </location>
</feature>
<dbReference type="Pfam" id="PF00932">
    <property type="entry name" value="LTD"/>
    <property type="match status" value="3"/>
</dbReference>
<evidence type="ECO:0000256" key="1">
    <source>
        <dbReference type="ARBA" id="ARBA00022729"/>
    </source>
</evidence>
<evidence type="ECO:0000259" key="3">
    <source>
        <dbReference type="PROSITE" id="PS51841"/>
    </source>
</evidence>
<dbReference type="InterPro" id="IPR014755">
    <property type="entry name" value="Cu-Rt/internalin_Ig-like"/>
</dbReference>
<sequence length="1126" mass="120670">MRSFLLFLLVCLPFFAPAQLLETFSDGDFTANPAWAGDVSLFTVNTAQQLQSNGPAVTATGYLATASQVNTGAEWEFWVNLKFATSSGNLAEVYLMSDAPNLAGSLNGYFVRIGDTQDEVSLYRKTGTTATKIIDGVDGTISSTTNNLVKVKVSRSTANLWSLEIDVSGTGNSYVSQGTVTDATHQRSEFFGVFTRYSSANSTKFYFDDLRITDATAPVLLAATRVSGTQLDLLFNEPVNLSSAQNVANYAVSGGVGNPVSAVRDAQDFRLVHLTFGSTFPGGNHSVLASNLSDLYGNVAPALTGNFSFSAPVIPALHDVRINELMADYSPAVGLPSAEFVELYNRSGKTFNLQNWKLTDASGVLANFPGYTFPAGSYLILCARADTALFRPFGNVLGLPNFPSLNDAGDDLKLLDNSGKLIDKVTYTSAWYNDPVKAAGGWTLESINPNVPCPAPENWTASNDVSGGTPGRQNSVFSTAPDTQEPTLLNVETLSDSALKLTFSETMDSLTLAAANYTVSGGISVVSKVISGGNFKAVTLNLSPSLTLGTSYTVAVSGAADCAGNVMQPASLTFGIGAKPGFNEVLITEIMADESPVVQSPNALPGFEYLEIFNPTTKTLDLKGLKLSDGGTPAVFPAVNLAPGEYAILVPTSRVAAFQPFGKTIGLSNFPSLNNSGETLSLRSQAGSLIFSLTYSDAWYKDSKKKDGGWSLEMIDATNPCGGINNWMASVSANGGTPGKENSVKASRPDNMAPKLIRAQAISATKTVLFFDEKLDSLTATQASYMIVNGPAVSQVLLVGPEFNAVELTLAQSLTANQVFTVEVRNVRDCNGNLASVLSANFALPVPGQKGDIVINEILFNPRPNGVDFVELLNRSSNYLDLKNWQLANLQNDTISNRKTIGVDYILAPQQLVILTTNPETVRQHYPTHDPNAFLQIPSLPSYNDKDGTVILLHPAGQVMDSLTYTEKMHFELLDEKEGVSLERIRTEGPSERNNFHSAASSVGYATPGKPNSQVQEIGQPASGFTVEPKTFSPDGDGYKDFTTFNFQASRNGQVATIIIYDSQGREMKKLARNQLLAAGNFFQWDGTTNEGRKAPVGYYLVLIEVFDLNGRQQSFKETVAIGAKF</sequence>
<evidence type="ECO:0000313" key="5">
    <source>
        <dbReference type="Proteomes" id="UP000644147"/>
    </source>
</evidence>
<protein>
    <submittedName>
        <fullName evidence="4">Lamin tail domain-containing protein</fullName>
    </submittedName>
</protein>
<comment type="caution">
    <text evidence="4">The sequence shown here is derived from an EMBL/GenBank/DDBJ whole genome shotgun (WGS) entry which is preliminary data.</text>
</comment>
<name>A0ABS1BXB3_9BACT</name>
<dbReference type="Gene3D" id="2.60.40.1220">
    <property type="match status" value="3"/>
</dbReference>
<dbReference type="SUPFAM" id="SSF74853">
    <property type="entry name" value="Lamin A/C globular tail domain"/>
    <property type="match status" value="3"/>
</dbReference>
<evidence type="ECO:0000256" key="2">
    <source>
        <dbReference type="SAM" id="SignalP"/>
    </source>
</evidence>
<dbReference type="Gene3D" id="2.60.40.4070">
    <property type="match status" value="1"/>
</dbReference>
<feature type="domain" description="LTD" evidence="3">
    <location>
        <begin position="838"/>
        <end position="967"/>
    </location>
</feature>
<dbReference type="Gene3D" id="2.60.40.1260">
    <property type="entry name" value="Lamin Tail domain"/>
    <property type="match status" value="2"/>
</dbReference>
<dbReference type="Proteomes" id="UP000644147">
    <property type="component" value="Unassembled WGS sequence"/>
</dbReference>
<organism evidence="4 5">
    <name type="scientific">Adhaeribacter terrigena</name>
    <dbReference type="NCBI Taxonomy" id="2793070"/>
    <lineage>
        <taxon>Bacteria</taxon>
        <taxon>Pseudomonadati</taxon>
        <taxon>Bacteroidota</taxon>
        <taxon>Cytophagia</taxon>
        <taxon>Cytophagales</taxon>
        <taxon>Hymenobacteraceae</taxon>
        <taxon>Adhaeribacter</taxon>
    </lineage>
</organism>
<dbReference type="InterPro" id="IPR001322">
    <property type="entry name" value="Lamin_tail_dom"/>
</dbReference>
<dbReference type="InterPro" id="IPR032812">
    <property type="entry name" value="SbsA_Ig"/>
</dbReference>
<keyword evidence="5" id="KW-1185">Reference proteome</keyword>
<feature type="domain" description="LTD" evidence="3">
    <location>
        <begin position="570"/>
        <end position="782"/>
    </location>
</feature>
<accession>A0ABS1BXB3</accession>
<dbReference type="EMBL" id="JAEHFX010000001">
    <property type="protein sequence ID" value="MBK0401541.1"/>
    <property type="molecule type" value="Genomic_DNA"/>
</dbReference>
<reference evidence="4 5" key="1">
    <citation type="submission" date="2020-12" db="EMBL/GenBank/DDBJ databases">
        <title>Bacterial novel species Adhaeribacter sp. BT258 isolated from soil.</title>
        <authorList>
            <person name="Jung H.-Y."/>
        </authorList>
    </citation>
    <scope>NUCLEOTIDE SEQUENCE [LARGE SCALE GENOMIC DNA]</scope>
    <source>
        <strain evidence="4 5">BT258</strain>
    </source>
</reference>
<dbReference type="InterPro" id="IPR036415">
    <property type="entry name" value="Lamin_tail_dom_sf"/>
</dbReference>
<feature type="chain" id="PRO_5045637403" evidence="2">
    <location>
        <begin position="19"/>
        <end position="1126"/>
    </location>
</feature>
<proteinExistence type="predicted"/>
<dbReference type="PROSITE" id="PS51841">
    <property type="entry name" value="LTD"/>
    <property type="match status" value="3"/>
</dbReference>
<keyword evidence="1 2" id="KW-0732">Signal</keyword>